<dbReference type="Pfam" id="PF01467">
    <property type="entry name" value="CTP_transf_like"/>
    <property type="match status" value="1"/>
</dbReference>
<keyword evidence="10" id="KW-0496">Mitochondrion</keyword>
<gene>
    <name evidence="16" type="ORF">P5673_002484</name>
</gene>
<dbReference type="SUPFAM" id="SSF52374">
    <property type="entry name" value="Nucleotidylyl transferase"/>
    <property type="match status" value="1"/>
</dbReference>
<dbReference type="GO" id="GO:0005524">
    <property type="term" value="F:ATP binding"/>
    <property type="evidence" value="ECO:0007669"/>
    <property type="project" value="UniProtKB-KW"/>
</dbReference>
<evidence type="ECO:0000256" key="6">
    <source>
        <dbReference type="ARBA" id="ARBA00022695"/>
    </source>
</evidence>
<dbReference type="AlphaFoldDB" id="A0AAD9R394"/>
<name>A0AAD9R394_ACRCE</name>
<comment type="cofactor">
    <cofactor evidence="1">
        <name>Mg(2+)</name>
        <dbReference type="ChEBI" id="CHEBI:18420"/>
    </cofactor>
</comment>
<evidence type="ECO:0000256" key="1">
    <source>
        <dbReference type="ARBA" id="ARBA00001946"/>
    </source>
</evidence>
<dbReference type="GO" id="GO:0000309">
    <property type="term" value="F:nicotinamide-nucleotide adenylyltransferase activity"/>
    <property type="evidence" value="ECO:0007669"/>
    <property type="project" value="TreeGrafter"/>
</dbReference>
<evidence type="ECO:0000256" key="10">
    <source>
        <dbReference type="ARBA" id="ARBA00023128"/>
    </source>
</evidence>
<dbReference type="Gene3D" id="3.40.50.620">
    <property type="entry name" value="HUPs"/>
    <property type="match status" value="2"/>
</dbReference>
<keyword evidence="17" id="KW-1185">Reference proteome</keyword>
<sequence length="194" mass="21792">MAAAFASKTKVVLLSCGSFNPVTFLHLRMFELARDALNKTGVYTVVKGFFSPVNDGYKKKSKQSGWQETIKVLTHMSDKFVDSAHVKLLCGADLLESFAVPNLWKDEDIEQIVGQYGLVVISRAGSNPESFIYESDVLTKFKDNIHIVTEWISNDVSATKIRRALRRGESVKYLIPDPVIEYIKANKLYVPAEK</sequence>
<keyword evidence="4" id="KW-0662">Pyridine nucleotide biosynthesis</keyword>
<evidence type="ECO:0000256" key="2">
    <source>
        <dbReference type="ARBA" id="ARBA00004173"/>
    </source>
</evidence>
<dbReference type="GO" id="GO:0009435">
    <property type="term" value="P:NAD+ biosynthetic process"/>
    <property type="evidence" value="ECO:0007669"/>
    <property type="project" value="TreeGrafter"/>
</dbReference>
<dbReference type="PANTHER" id="PTHR12039">
    <property type="entry name" value="NICOTINAMIDE MONONUCLEOTIDE ADENYLYLTRANSFERASE"/>
    <property type="match status" value="1"/>
</dbReference>
<evidence type="ECO:0000256" key="13">
    <source>
        <dbReference type="ARBA" id="ARBA00079369"/>
    </source>
</evidence>
<evidence type="ECO:0000313" key="17">
    <source>
        <dbReference type="Proteomes" id="UP001249851"/>
    </source>
</evidence>
<evidence type="ECO:0000256" key="8">
    <source>
        <dbReference type="ARBA" id="ARBA00022840"/>
    </source>
</evidence>
<evidence type="ECO:0000256" key="9">
    <source>
        <dbReference type="ARBA" id="ARBA00023027"/>
    </source>
</evidence>
<organism evidence="16 17">
    <name type="scientific">Acropora cervicornis</name>
    <name type="common">Staghorn coral</name>
    <dbReference type="NCBI Taxonomy" id="6130"/>
    <lineage>
        <taxon>Eukaryota</taxon>
        <taxon>Metazoa</taxon>
        <taxon>Cnidaria</taxon>
        <taxon>Anthozoa</taxon>
        <taxon>Hexacorallia</taxon>
        <taxon>Scleractinia</taxon>
        <taxon>Astrocoeniina</taxon>
        <taxon>Acroporidae</taxon>
        <taxon>Acropora</taxon>
    </lineage>
</organism>
<reference evidence="16" key="1">
    <citation type="journal article" date="2023" name="G3 (Bethesda)">
        <title>Whole genome assembly and annotation of the endangered Caribbean coral Acropora cervicornis.</title>
        <authorList>
            <person name="Selwyn J.D."/>
            <person name="Vollmer S.V."/>
        </authorList>
    </citation>
    <scope>NUCLEOTIDE SEQUENCE</scope>
    <source>
        <strain evidence="16">K2</strain>
    </source>
</reference>
<feature type="domain" description="Cytidyltransferase-like" evidence="15">
    <location>
        <begin position="16"/>
        <end position="163"/>
    </location>
</feature>
<comment type="function">
    <text evidence="14">Catalyzes the formation of NAD(+) from nicotinamide mononucleotide (NMN) and ATP. Can also use the deamidated form; nicotinic acid mononucleotide (NaMN) as substrate with the same efficiency. Can use triazofurin monophosphate (TrMP) as substrate. Can also use GTP and ITP as nucleotide donors. Also catalyzes the reverse reaction, i.e. the pyrophosphorolytic cleavage of NAD(+). For the pyrophosphorolytic activity, can use NAD(+), NADH, NaAD, nicotinic acid adenine dinucleotide phosphate (NHD), nicotinamide guanine dinucleotide (NGD) as substrates. Fails to cleave phosphorylated dinucleotides NADP(+), NADPH and NaADP(+). Protects against axonal degeneration following injury. May be involved in the maintenance of axonal integrity. Also functions as a stress-response chaperone protein that prevents toxic aggregation of proteins; this function may be independent of its NAD(+) synthesis activity.</text>
</comment>
<evidence type="ECO:0000259" key="15">
    <source>
        <dbReference type="Pfam" id="PF01467"/>
    </source>
</evidence>
<dbReference type="InterPro" id="IPR014729">
    <property type="entry name" value="Rossmann-like_a/b/a_fold"/>
</dbReference>
<keyword evidence="8" id="KW-0067">ATP-binding</keyword>
<evidence type="ECO:0000256" key="14">
    <source>
        <dbReference type="ARBA" id="ARBA00093425"/>
    </source>
</evidence>
<comment type="subunit">
    <text evidence="3">Homotetramer.</text>
</comment>
<dbReference type="InterPro" id="IPR051182">
    <property type="entry name" value="Euk_NMN_adenylyltrnsfrase"/>
</dbReference>
<dbReference type="GO" id="GO:0005759">
    <property type="term" value="C:mitochondrial matrix"/>
    <property type="evidence" value="ECO:0007669"/>
    <property type="project" value="UniProtKB-ARBA"/>
</dbReference>
<evidence type="ECO:0000256" key="4">
    <source>
        <dbReference type="ARBA" id="ARBA00022642"/>
    </source>
</evidence>
<evidence type="ECO:0000256" key="7">
    <source>
        <dbReference type="ARBA" id="ARBA00022741"/>
    </source>
</evidence>
<evidence type="ECO:0000313" key="16">
    <source>
        <dbReference type="EMBL" id="KAK2572265.1"/>
    </source>
</evidence>
<dbReference type="FunFam" id="3.40.50.620:FF:000221">
    <property type="entry name" value="Nicotinamide/nicotinic acid mononucleotide adenylyltransferase 3"/>
    <property type="match status" value="1"/>
</dbReference>
<evidence type="ECO:0000256" key="12">
    <source>
        <dbReference type="ARBA" id="ARBA00075132"/>
    </source>
</evidence>
<dbReference type="EMBL" id="JARQWQ010000004">
    <property type="protein sequence ID" value="KAK2572265.1"/>
    <property type="molecule type" value="Genomic_DNA"/>
</dbReference>
<dbReference type="GO" id="GO:0004515">
    <property type="term" value="F:nicotinate-nucleotide adenylyltransferase activity"/>
    <property type="evidence" value="ECO:0007669"/>
    <property type="project" value="TreeGrafter"/>
</dbReference>
<keyword evidence="7" id="KW-0547">Nucleotide-binding</keyword>
<reference evidence="16" key="2">
    <citation type="journal article" date="2023" name="Science">
        <title>Genomic signatures of disease resistance in endangered staghorn corals.</title>
        <authorList>
            <person name="Vollmer S.V."/>
            <person name="Selwyn J.D."/>
            <person name="Despard B.A."/>
            <person name="Roesel C.L."/>
        </authorList>
    </citation>
    <scope>NUCLEOTIDE SEQUENCE</scope>
    <source>
        <strain evidence="16">K2</strain>
    </source>
</reference>
<dbReference type="PANTHER" id="PTHR12039:SF0">
    <property type="entry name" value="NICOTINAMIDE-NUCLEOTIDE ADENYLYLTRANSFERASE"/>
    <property type="match status" value="1"/>
</dbReference>
<comment type="subcellular location">
    <subcellularLocation>
        <location evidence="2">Mitochondrion</location>
    </subcellularLocation>
</comment>
<comment type="caution">
    <text evidence="16">The sequence shown here is derived from an EMBL/GenBank/DDBJ whole genome shotgun (WGS) entry which is preliminary data.</text>
</comment>
<keyword evidence="5" id="KW-0808">Transferase</keyword>
<evidence type="ECO:0000256" key="5">
    <source>
        <dbReference type="ARBA" id="ARBA00022679"/>
    </source>
</evidence>
<evidence type="ECO:0000256" key="3">
    <source>
        <dbReference type="ARBA" id="ARBA00011881"/>
    </source>
</evidence>
<keyword evidence="6 16" id="KW-0548">Nucleotidyltransferase</keyword>
<evidence type="ECO:0000256" key="11">
    <source>
        <dbReference type="ARBA" id="ARBA00074013"/>
    </source>
</evidence>
<dbReference type="InterPro" id="IPR004821">
    <property type="entry name" value="Cyt_trans-like"/>
</dbReference>
<dbReference type="Proteomes" id="UP001249851">
    <property type="component" value="Unassembled WGS sequence"/>
</dbReference>
<protein>
    <recommendedName>
        <fullName evidence="11">Nicotinamide/nicotinic acid mononucleotide adenylyltransferase 3</fullName>
    </recommendedName>
    <alternativeName>
        <fullName evidence="12">Nicotinamide-nucleotide adenylyltransferase 3</fullName>
    </alternativeName>
    <alternativeName>
        <fullName evidence="13">Nicotinate-nucleotide adenylyltransferase 3</fullName>
    </alternativeName>
</protein>
<accession>A0AAD9R394</accession>
<proteinExistence type="predicted"/>
<keyword evidence="9" id="KW-0520">NAD</keyword>